<evidence type="ECO:0000256" key="4">
    <source>
        <dbReference type="ARBA" id="ARBA00022840"/>
    </source>
</evidence>
<dbReference type="PANTHER" id="PTHR42798:SF2">
    <property type="entry name" value="ABC TRANSPORTER ATP-BINDING PROTEIN MG467-RELATED"/>
    <property type="match status" value="1"/>
</dbReference>
<dbReference type="InterPro" id="IPR003439">
    <property type="entry name" value="ABC_transporter-like_ATP-bd"/>
</dbReference>
<gene>
    <name evidence="6" type="ORF">D5R93_04605</name>
</gene>
<feature type="domain" description="ABC transporter" evidence="5">
    <location>
        <begin position="3"/>
        <end position="230"/>
    </location>
</feature>
<comment type="similarity">
    <text evidence="1">Belongs to the ABC transporter superfamily.</text>
</comment>
<name>A0ABM6Z6H2_9ACTO</name>
<dbReference type="GO" id="GO:0005524">
    <property type="term" value="F:ATP binding"/>
    <property type="evidence" value="ECO:0007669"/>
    <property type="project" value="UniProtKB-KW"/>
</dbReference>
<dbReference type="SMART" id="SM00382">
    <property type="entry name" value="AAA"/>
    <property type="match status" value="1"/>
</dbReference>
<evidence type="ECO:0000256" key="2">
    <source>
        <dbReference type="ARBA" id="ARBA00022448"/>
    </source>
</evidence>
<keyword evidence="3" id="KW-0547">Nucleotide-binding</keyword>
<keyword evidence="2" id="KW-0813">Transport</keyword>
<dbReference type="InterPro" id="IPR017911">
    <property type="entry name" value="MacB-like_ATP-bd"/>
</dbReference>
<dbReference type="Proteomes" id="UP000273001">
    <property type="component" value="Chromosome"/>
</dbReference>
<evidence type="ECO:0000256" key="3">
    <source>
        <dbReference type="ARBA" id="ARBA00022741"/>
    </source>
</evidence>
<protein>
    <submittedName>
        <fullName evidence="6">ABC transporter ATP-binding protein</fullName>
    </submittedName>
</protein>
<dbReference type="CDD" id="cd03255">
    <property type="entry name" value="ABC_MJ0796_LolCDE_FtsE"/>
    <property type="match status" value="1"/>
</dbReference>
<dbReference type="InterPro" id="IPR027417">
    <property type="entry name" value="P-loop_NTPase"/>
</dbReference>
<dbReference type="RefSeq" id="WP_120205807.1">
    <property type="nucleotide sequence ID" value="NZ_CP032514.1"/>
</dbReference>
<evidence type="ECO:0000313" key="6">
    <source>
        <dbReference type="EMBL" id="AYD90799.1"/>
    </source>
</evidence>
<dbReference type="InterPro" id="IPR003593">
    <property type="entry name" value="AAA+_ATPase"/>
</dbReference>
<dbReference type="PROSITE" id="PS50893">
    <property type="entry name" value="ABC_TRANSPORTER_2"/>
    <property type="match status" value="1"/>
</dbReference>
<accession>A0ABM6Z6H2</accession>
<sequence length="232" mass="25222">MGITVNSISKSFGHGEGAVQVLKDVSLTVDTSEICCVVGASGSGKSTLLNCTGGLERPDSGTITVTDQEITSLGHKALTRFRRHHVGFVFQFYNLVPNLTARENIEVCEYLSRTPMPLDELIDELGLGEHQHKFPSQLSGGQQQRCAIARALVKRPAVLLCDEPTGALDYEMSREMLRLLEQVNQDHGTTVVIVTHNQAISAMAHRTVTVRDGRVEDVSLTPSPVPASSLSW</sequence>
<evidence type="ECO:0000256" key="1">
    <source>
        <dbReference type="ARBA" id="ARBA00005417"/>
    </source>
</evidence>
<dbReference type="PANTHER" id="PTHR42798">
    <property type="entry name" value="LIPOPROTEIN-RELEASING SYSTEM ATP-BINDING PROTEIN LOLD"/>
    <property type="match status" value="1"/>
</dbReference>
<dbReference type="SUPFAM" id="SSF52540">
    <property type="entry name" value="P-loop containing nucleoside triphosphate hydrolases"/>
    <property type="match status" value="1"/>
</dbReference>
<proteinExistence type="inferred from homology"/>
<organism evidence="6 7">
    <name type="scientific">Actinomyces lilanjuaniae</name>
    <dbReference type="NCBI Taxonomy" id="2321394"/>
    <lineage>
        <taxon>Bacteria</taxon>
        <taxon>Bacillati</taxon>
        <taxon>Actinomycetota</taxon>
        <taxon>Actinomycetes</taxon>
        <taxon>Actinomycetales</taxon>
        <taxon>Actinomycetaceae</taxon>
        <taxon>Actinomyces</taxon>
    </lineage>
</organism>
<evidence type="ECO:0000259" key="5">
    <source>
        <dbReference type="PROSITE" id="PS50893"/>
    </source>
</evidence>
<keyword evidence="4 6" id="KW-0067">ATP-binding</keyword>
<dbReference type="Gene3D" id="3.40.50.300">
    <property type="entry name" value="P-loop containing nucleotide triphosphate hydrolases"/>
    <property type="match status" value="1"/>
</dbReference>
<dbReference type="Pfam" id="PF00005">
    <property type="entry name" value="ABC_tran"/>
    <property type="match status" value="1"/>
</dbReference>
<keyword evidence="7" id="KW-1185">Reference proteome</keyword>
<evidence type="ECO:0000313" key="7">
    <source>
        <dbReference type="Proteomes" id="UP000273001"/>
    </source>
</evidence>
<reference evidence="6 7" key="1">
    <citation type="submission" date="2018-09" db="EMBL/GenBank/DDBJ databases">
        <authorList>
            <person name="Li J."/>
        </authorList>
    </citation>
    <scope>NUCLEOTIDE SEQUENCE [LARGE SCALE GENOMIC DNA]</scope>
    <source>
        <strain evidence="6 7">2129</strain>
    </source>
</reference>
<dbReference type="EMBL" id="CP032514">
    <property type="protein sequence ID" value="AYD90799.1"/>
    <property type="molecule type" value="Genomic_DNA"/>
</dbReference>